<sequence length="377" mass="38624">MLKNECTRNCWLAAAVAGLLVWLFNMFGGMFFGGLILGLLTFFLLGSLLVWALCQGRGGLSESADVLGAEAAAHTTPEHDGGVLDRAEAAVVNASAAFAASTVAAVEKGREALRERRENAGHDADDEKAAEASGDRTSKDGKAELTQAGADDGGPHDDAAHVADTKAALAALAERGKAESSAVAETETPDSADGIGAGPSSDKDAGDDLIVEPADDGAPTHAGSDTVSPGGRAAIPTPASAAEGRDDAADKATASKPKPTAKAKASEADADPKPGPKKAAKPDKQKPVKGDAKPEAADDLKEIKGIGPQLEKLLHENDIVSFAQIAGWSDADIDHFAELIGRMGGRIRSDDWVAQAKVLASGGETEFSARVEKGEVY</sequence>
<feature type="compositionally biased region" description="Low complexity" evidence="1">
    <location>
        <begin position="251"/>
        <end position="263"/>
    </location>
</feature>
<keyword evidence="2" id="KW-0472">Membrane</keyword>
<protein>
    <recommendedName>
        <fullName evidence="5">Endonuclease</fullName>
    </recommendedName>
</protein>
<evidence type="ECO:0000256" key="1">
    <source>
        <dbReference type="SAM" id="MobiDB-lite"/>
    </source>
</evidence>
<organism evidence="3 4">
    <name type="scientific">Paracoccus aurantiacus</name>
    <dbReference type="NCBI Taxonomy" id="2599412"/>
    <lineage>
        <taxon>Bacteria</taxon>
        <taxon>Pseudomonadati</taxon>
        <taxon>Pseudomonadota</taxon>
        <taxon>Alphaproteobacteria</taxon>
        <taxon>Rhodobacterales</taxon>
        <taxon>Paracoccaceae</taxon>
        <taxon>Paracoccus</taxon>
    </lineage>
</organism>
<evidence type="ECO:0000256" key="2">
    <source>
        <dbReference type="SAM" id="Phobius"/>
    </source>
</evidence>
<feature type="region of interest" description="Disordered" evidence="1">
    <location>
        <begin position="171"/>
        <end position="301"/>
    </location>
</feature>
<keyword evidence="2" id="KW-1133">Transmembrane helix</keyword>
<name>A0A5C6S6H6_9RHOB</name>
<reference evidence="3 4" key="1">
    <citation type="submission" date="2019-08" db="EMBL/GenBank/DDBJ databases">
        <authorList>
            <person name="Ye J."/>
        </authorList>
    </citation>
    <scope>NUCLEOTIDE SEQUENCE [LARGE SCALE GENOMIC DNA]</scope>
    <source>
        <strain evidence="3 4">TK008</strain>
    </source>
</reference>
<dbReference type="Gene3D" id="1.10.150.20">
    <property type="entry name" value="5' to 3' exonuclease, C-terminal subdomain"/>
    <property type="match status" value="1"/>
</dbReference>
<feature type="compositionally biased region" description="Basic and acidic residues" evidence="1">
    <location>
        <begin position="114"/>
        <end position="143"/>
    </location>
</feature>
<proteinExistence type="predicted"/>
<dbReference type="Proteomes" id="UP000321562">
    <property type="component" value="Unassembled WGS sequence"/>
</dbReference>
<accession>A0A5C6S6H6</accession>
<feature type="region of interest" description="Disordered" evidence="1">
    <location>
        <begin position="114"/>
        <end position="159"/>
    </location>
</feature>
<evidence type="ECO:0000313" key="4">
    <source>
        <dbReference type="Proteomes" id="UP000321562"/>
    </source>
</evidence>
<evidence type="ECO:0008006" key="5">
    <source>
        <dbReference type="Google" id="ProtNLM"/>
    </source>
</evidence>
<gene>
    <name evidence="3" type="ORF">FQV27_07985</name>
</gene>
<keyword evidence="4" id="KW-1185">Reference proteome</keyword>
<comment type="caution">
    <text evidence="3">The sequence shown here is derived from an EMBL/GenBank/DDBJ whole genome shotgun (WGS) entry which is preliminary data.</text>
</comment>
<feature type="transmembrane region" description="Helical" evidence="2">
    <location>
        <begin position="31"/>
        <end position="54"/>
    </location>
</feature>
<feature type="compositionally biased region" description="Basic and acidic residues" evidence="1">
    <location>
        <begin position="264"/>
        <end position="301"/>
    </location>
</feature>
<dbReference type="RefSeq" id="WP_147097316.1">
    <property type="nucleotide sequence ID" value="NZ_JBHUFH010000001.1"/>
</dbReference>
<keyword evidence="2" id="KW-0812">Transmembrane</keyword>
<dbReference type="AlphaFoldDB" id="A0A5C6S6H6"/>
<evidence type="ECO:0000313" key="3">
    <source>
        <dbReference type="EMBL" id="TXB70025.1"/>
    </source>
</evidence>
<dbReference type="OrthoDB" id="9807941at2"/>
<dbReference type="EMBL" id="VOPL01000002">
    <property type="protein sequence ID" value="TXB70025.1"/>
    <property type="molecule type" value="Genomic_DNA"/>
</dbReference>